<comment type="function">
    <text evidence="9">Converts cobyric acid to cobinamide by the addition of aminopropanol on the F carboxylic group.</text>
</comment>
<comment type="similarity">
    <text evidence="3 9">Belongs to the CobD/CbiB family.</text>
</comment>
<sequence length="327" mass="35869">MILNHLIALTIAVIIDMVFGDPPHWPHPVKWMGLLIYRLENRLNKGSNKKGKGIAMTALVLITVGMITTLVTLVSYALHPAAGIIAEAFMISTAIAQKSLKEAALTVYNPLKNNDLGEARHKLSWIVGRDTERLEEPEIVRAAVETVAENTSDGITAPLFWAMIGGAPLALIYRAINTCDSMVGYKNEKYLEFGWASAKLDDAANWIPSRITSLCMLIGNRPLFRSRADAWRVIRRDARKHPSPNSGWGEAAVAAILGIQLGGINYYKGIISERATMGDAQIEMEKNHILAANKIVTSTVPVFLLLLWLGGVLFGLAVSWIQSSLFI</sequence>
<feature type="transmembrane region" description="Helical" evidence="9">
    <location>
        <begin position="54"/>
        <end position="78"/>
    </location>
</feature>
<keyword evidence="6 9" id="KW-0812">Transmembrane</keyword>
<dbReference type="GO" id="GO:0015420">
    <property type="term" value="F:ABC-type vitamin B12 transporter activity"/>
    <property type="evidence" value="ECO:0007669"/>
    <property type="project" value="UniProtKB-UniRule"/>
</dbReference>
<protein>
    <recommendedName>
        <fullName evidence="9">Cobalamin biosynthesis protein CobD</fullName>
    </recommendedName>
</protein>
<keyword evidence="5 9" id="KW-0169">Cobalamin biosynthesis</keyword>
<dbReference type="GO" id="GO:0009236">
    <property type="term" value="P:cobalamin biosynthetic process"/>
    <property type="evidence" value="ECO:0007669"/>
    <property type="project" value="UniProtKB-UniRule"/>
</dbReference>
<dbReference type="UniPathway" id="UPA00148"/>
<evidence type="ECO:0000256" key="3">
    <source>
        <dbReference type="ARBA" id="ARBA00006263"/>
    </source>
</evidence>
<comment type="subcellular location">
    <subcellularLocation>
        <location evidence="1 9">Cell membrane</location>
        <topology evidence="1 9">Multi-pass membrane protein</topology>
    </subcellularLocation>
</comment>
<dbReference type="Pfam" id="PF03186">
    <property type="entry name" value="CobD_Cbib"/>
    <property type="match status" value="1"/>
</dbReference>
<evidence type="ECO:0000256" key="6">
    <source>
        <dbReference type="ARBA" id="ARBA00022692"/>
    </source>
</evidence>
<evidence type="ECO:0000256" key="8">
    <source>
        <dbReference type="ARBA" id="ARBA00023136"/>
    </source>
</evidence>
<comment type="caution">
    <text evidence="10">The sequence shown here is derived from an EMBL/GenBank/DDBJ whole genome shotgun (WGS) entry which is preliminary data.</text>
</comment>
<keyword evidence="8 9" id="KW-0472">Membrane</keyword>
<dbReference type="PANTHER" id="PTHR34308:SF1">
    <property type="entry name" value="COBALAMIN BIOSYNTHESIS PROTEIN CBIB"/>
    <property type="match status" value="1"/>
</dbReference>
<reference evidence="11" key="1">
    <citation type="submission" date="2018-12" db="EMBL/GenBank/DDBJ databases">
        <title>Bacillus chawlae sp. nov., Bacillus glennii sp. nov., and Bacillus saganii sp. nov. Isolated from the Vehicle Assembly Building at Kennedy Space Center where the Viking Spacecraft were Assembled.</title>
        <authorList>
            <person name="Seuylemezian A."/>
            <person name="Vaishampayan P."/>
        </authorList>
    </citation>
    <scope>NUCLEOTIDE SEQUENCE [LARGE SCALE GENOMIC DNA]</scope>
    <source>
        <strain evidence="11">DSM 13966</strain>
    </source>
</reference>
<accession>A0A3R9E9D3</accession>
<feature type="transmembrane region" description="Helical" evidence="9">
    <location>
        <begin position="302"/>
        <end position="321"/>
    </location>
</feature>
<dbReference type="GO" id="GO:0005886">
    <property type="term" value="C:plasma membrane"/>
    <property type="evidence" value="ECO:0007669"/>
    <property type="project" value="UniProtKB-SubCell"/>
</dbReference>
<dbReference type="NCBIfam" id="TIGR00380">
    <property type="entry name" value="cobal_cbiB"/>
    <property type="match status" value="1"/>
</dbReference>
<dbReference type="AlphaFoldDB" id="A0A3R9E9D3"/>
<comment type="caution">
    <text evidence="9">Lacks conserved residue(s) required for the propagation of feature annotation.</text>
</comment>
<evidence type="ECO:0000313" key="11">
    <source>
        <dbReference type="Proteomes" id="UP000279911"/>
    </source>
</evidence>
<dbReference type="GO" id="GO:0048472">
    <property type="term" value="F:threonine-phosphate decarboxylase activity"/>
    <property type="evidence" value="ECO:0007669"/>
    <property type="project" value="InterPro"/>
</dbReference>
<keyword evidence="7 9" id="KW-1133">Transmembrane helix</keyword>
<dbReference type="HAMAP" id="MF_00024">
    <property type="entry name" value="CobD_CbiB"/>
    <property type="match status" value="1"/>
</dbReference>
<evidence type="ECO:0000256" key="9">
    <source>
        <dbReference type="HAMAP-Rule" id="MF_00024"/>
    </source>
</evidence>
<gene>
    <name evidence="9" type="primary">cobD</name>
    <name evidence="10" type="ORF">EJA10_02195</name>
</gene>
<evidence type="ECO:0000256" key="7">
    <source>
        <dbReference type="ARBA" id="ARBA00022989"/>
    </source>
</evidence>
<evidence type="ECO:0000256" key="5">
    <source>
        <dbReference type="ARBA" id="ARBA00022573"/>
    </source>
</evidence>
<proteinExistence type="inferred from homology"/>
<dbReference type="EMBL" id="RSFW01000003">
    <property type="protein sequence ID" value="RSD28943.1"/>
    <property type="molecule type" value="Genomic_DNA"/>
</dbReference>
<dbReference type="PANTHER" id="PTHR34308">
    <property type="entry name" value="COBALAMIN BIOSYNTHESIS PROTEIN CBIB"/>
    <property type="match status" value="1"/>
</dbReference>
<dbReference type="OrthoDB" id="9811967at2"/>
<evidence type="ECO:0000256" key="1">
    <source>
        <dbReference type="ARBA" id="ARBA00004651"/>
    </source>
</evidence>
<evidence type="ECO:0000256" key="4">
    <source>
        <dbReference type="ARBA" id="ARBA00022475"/>
    </source>
</evidence>
<name>A0A3R9E9D3_9BACI</name>
<keyword evidence="4 9" id="KW-1003">Cell membrane</keyword>
<organism evidence="10 11">
    <name type="scientific">Mesobacillus subterraneus</name>
    <dbReference type="NCBI Taxonomy" id="285983"/>
    <lineage>
        <taxon>Bacteria</taxon>
        <taxon>Bacillati</taxon>
        <taxon>Bacillota</taxon>
        <taxon>Bacilli</taxon>
        <taxon>Bacillales</taxon>
        <taxon>Bacillaceae</taxon>
        <taxon>Mesobacillus</taxon>
    </lineage>
</organism>
<evidence type="ECO:0000313" key="10">
    <source>
        <dbReference type="EMBL" id="RSD28943.1"/>
    </source>
</evidence>
<evidence type="ECO:0000256" key="2">
    <source>
        <dbReference type="ARBA" id="ARBA00004953"/>
    </source>
</evidence>
<dbReference type="InterPro" id="IPR004485">
    <property type="entry name" value="Cobalamin_biosynth_CobD/CbiB"/>
</dbReference>
<comment type="pathway">
    <text evidence="2 9">Cofactor biosynthesis; adenosylcobalamin biosynthesis.</text>
</comment>
<dbReference type="Proteomes" id="UP000279911">
    <property type="component" value="Unassembled WGS sequence"/>
</dbReference>
<dbReference type="RefSeq" id="WP_125478376.1">
    <property type="nucleotide sequence ID" value="NZ_RSFW01000003.1"/>
</dbReference>